<dbReference type="GO" id="GO:0003964">
    <property type="term" value="F:RNA-directed DNA polymerase activity"/>
    <property type="evidence" value="ECO:0007669"/>
    <property type="project" value="UniProtKB-KW"/>
</dbReference>
<proteinExistence type="predicted"/>
<dbReference type="Proteomes" id="UP001151760">
    <property type="component" value="Unassembled WGS sequence"/>
</dbReference>
<gene>
    <name evidence="3" type="ORF">Tco_1018350</name>
</gene>
<feature type="domain" description="Retrotransposon gag" evidence="2">
    <location>
        <begin position="355"/>
        <end position="414"/>
    </location>
</feature>
<keyword evidence="3" id="KW-0548">Nucleotidyltransferase</keyword>
<dbReference type="EMBL" id="BQNB010017755">
    <property type="protein sequence ID" value="GJT66870.1"/>
    <property type="molecule type" value="Genomic_DNA"/>
</dbReference>
<dbReference type="Pfam" id="PF03732">
    <property type="entry name" value="Retrotrans_gag"/>
    <property type="match status" value="1"/>
</dbReference>
<name>A0ABQ5FVJ7_9ASTR</name>
<sequence>MMMIGAHLLLPRPAAVAYSRQDPYIAYRATARMSIRTQAPTPFLSEEVAERVLALPTPPPSPLSPYSSPLPHIPSPPLPIPSPISPTYVEGSLGSRAAGILTERWHYHHHVMILRFLRIVFAAGTYSGLTTTARQTYNGFADTLEVAPGPPRLSKSLGYGIRDTWISLLAIQEISPTTLMGRSAGGRRPTYHVPLGTIDDAGDQMHSEGILLRTIRYYPHLRSSSYGQQPEETYSEFRAAKNRLSEAEGSSRDPKDSEEPQGSDDASYETTSVKYYGLFPASRLYRSFVLTSYSDCKIGKNATVTESCNLSRLHEMSTLILFKGYRLRVAHLTQWFERMETVFRISNCTVENQVKFATCTLMGTALTWWNSHARTVTNDVAYAMTWSDLKKEMTTKYCPRNEIKKIETELWNLKFGGCPTRLTQVLWHQSQRHAGAIEVWQLVLMERRNNTLAENKRKFEDTPRNIQTYAAEQKAEYRPGFNAGREW</sequence>
<keyword evidence="3" id="KW-0808">Transferase</keyword>
<accession>A0ABQ5FVJ7</accession>
<evidence type="ECO:0000313" key="3">
    <source>
        <dbReference type="EMBL" id="GJT66870.1"/>
    </source>
</evidence>
<reference evidence="3" key="2">
    <citation type="submission" date="2022-01" db="EMBL/GenBank/DDBJ databases">
        <authorList>
            <person name="Yamashiro T."/>
            <person name="Shiraishi A."/>
            <person name="Satake H."/>
            <person name="Nakayama K."/>
        </authorList>
    </citation>
    <scope>NUCLEOTIDE SEQUENCE</scope>
</reference>
<evidence type="ECO:0000259" key="2">
    <source>
        <dbReference type="Pfam" id="PF03732"/>
    </source>
</evidence>
<dbReference type="InterPro" id="IPR005162">
    <property type="entry name" value="Retrotrans_gag_dom"/>
</dbReference>
<feature type="region of interest" description="Disordered" evidence="1">
    <location>
        <begin position="242"/>
        <end position="267"/>
    </location>
</feature>
<keyword evidence="4" id="KW-1185">Reference proteome</keyword>
<organism evidence="3 4">
    <name type="scientific">Tanacetum coccineum</name>
    <dbReference type="NCBI Taxonomy" id="301880"/>
    <lineage>
        <taxon>Eukaryota</taxon>
        <taxon>Viridiplantae</taxon>
        <taxon>Streptophyta</taxon>
        <taxon>Embryophyta</taxon>
        <taxon>Tracheophyta</taxon>
        <taxon>Spermatophyta</taxon>
        <taxon>Magnoliopsida</taxon>
        <taxon>eudicotyledons</taxon>
        <taxon>Gunneridae</taxon>
        <taxon>Pentapetalae</taxon>
        <taxon>asterids</taxon>
        <taxon>campanulids</taxon>
        <taxon>Asterales</taxon>
        <taxon>Asteraceae</taxon>
        <taxon>Asteroideae</taxon>
        <taxon>Anthemideae</taxon>
        <taxon>Anthemidinae</taxon>
        <taxon>Tanacetum</taxon>
    </lineage>
</organism>
<keyword evidence="3" id="KW-0695">RNA-directed DNA polymerase</keyword>
<evidence type="ECO:0000313" key="4">
    <source>
        <dbReference type="Proteomes" id="UP001151760"/>
    </source>
</evidence>
<protein>
    <submittedName>
        <fullName evidence="3">Reverse transcriptase domain-containing protein</fullName>
    </submittedName>
</protein>
<comment type="caution">
    <text evidence="3">The sequence shown here is derived from an EMBL/GenBank/DDBJ whole genome shotgun (WGS) entry which is preliminary data.</text>
</comment>
<reference evidence="3" key="1">
    <citation type="journal article" date="2022" name="Int. J. Mol. Sci.">
        <title>Draft Genome of Tanacetum Coccineum: Genomic Comparison of Closely Related Tanacetum-Family Plants.</title>
        <authorList>
            <person name="Yamashiro T."/>
            <person name="Shiraishi A."/>
            <person name="Nakayama K."/>
            <person name="Satake H."/>
        </authorList>
    </citation>
    <scope>NUCLEOTIDE SEQUENCE</scope>
</reference>
<feature type="compositionally biased region" description="Basic and acidic residues" evidence="1">
    <location>
        <begin position="243"/>
        <end position="258"/>
    </location>
</feature>
<evidence type="ECO:0000256" key="1">
    <source>
        <dbReference type="SAM" id="MobiDB-lite"/>
    </source>
</evidence>